<dbReference type="InterPro" id="IPR011604">
    <property type="entry name" value="PDDEXK-like_dom_sf"/>
</dbReference>
<dbReference type="NCBIfam" id="TIGR04256">
    <property type="entry name" value="GxxExxY"/>
    <property type="match status" value="1"/>
</dbReference>
<proteinExistence type="predicted"/>
<name>A0A562SDZ9_9BACT</name>
<dbReference type="EMBL" id="VLLE01000006">
    <property type="protein sequence ID" value="TWI79343.1"/>
    <property type="molecule type" value="Genomic_DNA"/>
</dbReference>
<dbReference type="RefSeq" id="WP_144888115.1">
    <property type="nucleotide sequence ID" value="NZ_VLLE01000006.1"/>
</dbReference>
<dbReference type="InterPro" id="IPR026350">
    <property type="entry name" value="GxxExxY"/>
</dbReference>
<dbReference type="Proteomes" id="UP000316167">
    <property type="component" value="Unassembled WGS sequence"/>
</dbReference>
<gene>
    <name evidence="1" type="ORF">IQ13_3747</name>
</gene>
<accession>A0A562SDZ9</accession>
<keyword evidence="2" id="KW-1185">Reference proteome</keyword>
<sequence>MNTNEYSLNSISGAIVDCSIRVHRELGPGLLESVYEVCLMKELITEGLTVRRQVALPVYYKGENIGLDFKIDLLVEEEVVVELKAVDTLLPIHEAQLLTYLKLSEMHLGLLINFNVKLLKDGIKRMVW</sequence>
<dbReference type="Pfam" id="PF13366">
    <property type="entry name" value="PDDEXK_3"/>
    <property type="match status" value="1"/>
</dbReference>
<evidence type="ECO:0000313" key="1">
    <source>
        <dbReference type="EMBL" id="TWI79343.1"/>
    </source>
</evidence>
<protein>
    <submittedName>
        <fullName evidence="1">GxxExxY protein</fullName>
    </submittedName>
</protein>
<organism evidence="1 2">
    <name type="scientific">Lacibacter cauensis</name>
    <dbReference type="NCBI Taxonomy" id="510947"/>
    <lineage>
        <taxon>Bacteria</taxon>
        <taxon>Pseudomonadati</taxon>
        <taxon>Bacteroidota</taxon>
        <taxon>Chitinophagia</taxon>
        <taxon>Chitinophagales</taxon>
        <taxon>Chitinophagaceae</taxon>
        <taxon>Lacibacter</taxon>
    </lineage>
</organism>
<dbReference type="OrthoDB" id="1119698at2"/>
<dbReference type="Gene3D" id="3.90.320.10">
    <property type="match status" value="1"/>
</dbReference>
<reference evidence="1 2" key="1">
    <citation type="journal article" date="2015" name="Stand. Genomic Sci.">
        <title>Genomic Encyclopedia of Bacterial and Archaeal Type Strains, Phase III: the genomes of soil and plant-associated and newly described type strains.</title>
        <authorList>
            <person name="Whitman W.B."/>
            <person name="Woyke T."/>
            <person name="Klenk H.P."/>
            <person name="Zhou Y."/>
            <person name="Lilburn T.G."/>
            <person name="Beck B.J."/>
            <person name="De Vos P."/>
            <person name="Vandamme P."/>
            <person name="Eisen J.A."/>
            <person name="Garrity G."/>
            <person name="Hugenholtz P."/>
            <person name="Kyrpides N.C."/>
        </authorList>
    </citation>
    <scope>NUCLEOTIDE SEQUENCE [LARGE SCALE GENOMIC DNA]</scope>
    <source>
        <strain evidence="1 2">CGMCC 1.7271</strain>
    </source>
</reference>
<evidence type="ECO:0000313" key="2">
    <source>
        <dbReference type="Proteomes" id="UP000316167"/>
    </source>
</evidence>
<dbReference type="AlphaFoldDB" id="A0A562SDZ9"/>
<comment type="caution">
    <text evidence="1">The sequence shown here is derived from an EMBL/GenBank/DDBJ whole genome shotgun (WGS) entry which is preliminary data.</text>
</comment>